<organism evidence="1 2">
    <name type="scientific">Asticcacaulis taihuensis</name>
    <dbReference type="NCBI Taxonomy" id="260084"/>
    <lineage>
        <taxon>Bacteria</taxon>
        <taxon>Pseudomonadati</taxon>
        <taxon>Pseudomonadota</taxon>
        <taxon>Alphaproteobacteria</taxon>
        <taxon>Caulobacterales</taxon>
        <taxon>Caulobacteraceae</taxon>
        <taxon>Asticcacaulis</taxon>
    </lineage>
</organism>
<evidence type="ECO:0000313" key="1">
    <source>
        <dbReference type="EMBL" id="SCW53694.1"/>
    </source>
</evidence>
<dbReference type="STRING" id="260084.SAMN02927928_1714"/>
<protein>
    <submittedName>
        <fullName evidence="1">Lambda phage tail tape-measure protein (Tape_meas_lam_C)</fullName>
    </submittedName>
</protein>
<dbReference type="RefSeq" id="WP_090646462.1">
    <property type="nucleotide sequence ID" value="NZ_CBCRYE010000004.1"/>
</dbReference>
<sequence length="173" mass="16813">MSDPFGGQVDEAGASLKALEASAAETADAIDQAFSKAGESLSRSLARAASDGKISLKELASAVLAAVNSAAGVSSSSGGLASVLSQVFSAASSSFSGARADGGFVGAGGSYVVGERGPEVFRPAVSGTVDSGGSSPNVNVTVMVSGGAQGLVRSEAQVATALQRAARMGVRQV</sequence>
<dbReference type="AlphaFoldDB" id="A0A1G4RA44"/>
<proteinExistence type="predicted"/>
<dbReference type="EMBL" id="FMTS01000002">
    <property type="protein sequence ID" value="SCW53694.1"/>
    <property type="molecule type" value="Genomic_DNA"/>
</dbReference>
<dbReference type="OrthoDB" id="7996304at2"/>
<name>A0A1G4RA44_9CAUL</name>
<reference evidence="2" key="1">
    <citation type="submission" date="2016-10" db="EMBL/GenBank/DDBJ databases">
        <authorList>
            <person name="Varghese N."/>
            <person name="Submissions S."/>
        </authorList>
    </citation>
    <scope>NUCLEOTIDE SEQUENCE [LARGE SCALE GENOMIC DNA]</scope>
    <source>
        <strain evidence="2">CGMCC 1.3431</strain>
    </source>
</reference>
<accession>A0A1G4RA44</accession>
<keyword evidence="2" id="KW-1185">Reference proteome</keyword>
<evidence type="ECO:0000313" key="2">
    <source>
        <dbReference type="Proteomes" id="UP000199150"/>
    </source>
</evidence>
<dbReference type="Proteomes" id="UP000199150">
    <property type="component" value="Unassembled WGS sequence"/>
</dbReference>
<gene>
    <name evidence="1" type="ORF">SAMN02927928_1714</name>
</gene>